<dbReference type="InterPro" id="IPR036388">
    <property type="entry name" value="WH-like_DNA-bd_sf"/>
</dbReference>
<protein>
    <submittedName>
        <fullName evidence="6">DeoR/GlpR family transcriptional regulator of sugar metabolism</fullName>
    </submittedName>
</protein>
<evidence type="ECO:0000313" key="7">
    <source>
        <dbReference type="EMBL" id="OLP49218.1"/>
    </source>
</evidence>
<dbReference type="AlphaFoldDB" id="A0A1Q9A3Z1"/>
<dbReference type="SUPFAM" id="SSF46785">
    <property type="entry name" value="Winged helix' DNA-binding domain"/>
    <property type="match status" value="1"/>
</dbReference>
<evidence type="ECO:0000313" key="9">
    <source>
        <dbReference type="Proteomes" id="UP000544107"/>
    </source>
</evidence>
<evidence type="ECO:0000313" key="8">
    <source>
        <dbReference type="Proteomes" id="UP000185598"/>
    </source>
</evidence>
<dbReference type="PANTHER" id="PTHR30363">
    <property type="entry name" value="HTH-TYPE TRANSCRIPTIONAL REGULATOR SRLR-RELATED"/>
    <property type="match status" value="1"/>
</dbReference>
<dbReference type="PRINTS" id="PR00037">
    <property type="entry name" value="HTHLACR"/>
</dbReference>
<reference evidence="6 9" key="2">
    <citation type="submission" date="2020-08" db="EMBL/GenBank/DDBJ databases">
        <title>Genomic Encyclopedia of Type Strains, Phase IV (KMG-IV): sequencing the most valuable type-strain genomes for metagenomic binning, comparative biology and taxonomic classification.</title>
        <authorList>
            <person name="Goeker M."/>
        </authorList>
    </citation>
    <scope>NUCLEOTIDE SEQUENCE [LARGE SCALE GENOMIC DNA]</scope>
    <source>
        <strain evidence="6 9">DSM 100021</strain>
    </source>
</reference>
<dbReference type="InterPro" id="IPR037171">
    <property type="entry name" value="NagB/RpiA_transferase-like"/>
</dbReference>
<evidence type="ECO:0000259" key="5">
    <source>
        <dbReference type="PROSITE" id="PS51000"/>
    </source>
</evidence>
<dbReference type="Pfam" id="PF00455">
    <property type="entry name" value="DeoRC"/>
    <property type="match status" value="1"/>
</dbReference>
<evidence type="ECO:0000313" key="6">
    <source>
        <dbReference type="EMBL" id="MBB4006236.1"/>
    </source>
</evidence>
<dbReference type="Gene3D" id="1.10.10.10">
    <property type="entry name" value="Winged helix-like DNA-binding domain superfamily/Winged helix DNA-binding domain"/>
    <property type="match status" value="1"/>
</dbReference>
<keyword evidence="3" id="KW-0238">DNA-binding</keyword>
<organism evidence="7 8">
    <name type="scientific">Allorhizobium taibaishanense</name>
    <dbReference type="NCBI Taxonomy" id="887144"/>
    <lineage>
        <taxon>Bacteria</taxon>
        <taxon>Pseudomonadati</taxon>
        <taxon>Pseudomonadota</taxon>
        <taxon>Alphaproteobacteria</taxon>
        <taxon>Hyphomicrobiales</taxon>
        <taxon>Rhizobiaceae</taxon>
        <taxon>Rhizobium/Agrobacterium group</taxon>
        <taxon>Allorhizobium</taxon>
    </lineage>
</organism>
<evidence type="ECO:0000256" key="2">
    <source>
        <dbReference type="ARBA" id="ARBA00023015"/>
    </source>
</evidence>
<dbReference type="PANTHER" id="PTHR30363:SF4">
    <property type="entry name" value="GLYCEROL-3-PHOSPHATE REGULON REPRESSOR"/>
    <property type="match status" value="1"/>
</dbReference>
<accession>A0A1Q9A3Z1</accession>
<dbReference type="InterPro" id="IPR050313">
    <property type="entry name" value="Carb_Metab_HTH_regulators"/>
</dbReference>
<dbReference type="GO" id="GO:0003700">
    <property type="term" value="F:DNA-binding transcription factor activity"/>
    <property type="evidence" value="ECO:0007669"/>
    <property type="project" value="InterPro"/>
</dbReference>
<name>A0A1Q9A3Z1_9HYPH</name>
<dbReference type="Gene3D" id="3.40.50.1360">
    <property type="match status" value="1"/>
</dbReference>
<evidence type="ECO:0000256" key="4">
    <source>
        <dbReference type="ARBA" id="ARBA00023163"/>
    </source>
</evidence>
<dbReference type="PROSITE" id="PS51000">
    <property type="entry name" value="HTH_DEOR_2"/>
    <property type="match status" value="1"/>
</dbReference>
<dbReference type="EMBL" id="MKIN01000022">
    <property type="protein sequence ID" value="OLP49218.1"/>
    <property type="molecule type" value="Genomic_DNA"/>
</dbReference>
<comment type="caution">
    <text evidence="7">The sequence shown here is derived from an EMBL/GenBank/DDBJ whole genome shotgun (WGS) entry which is preliminary data.</text>
</comment>
<evidence type="ECO:0000256" key="1">
    <source>
        <dbReference type="ARBA" id="ARBA00022491"/>
    </source>
</evidence>
<keyword evidence="2" id="KW-0805">Transcription regulation</keyword>
<proteinExistence type="predicted"/>
<dbReference type="PROSITE" id="PS00894">
    <property type="entry name" value="HTH_DEOR_1"/>
    <property type="match status" value="1"/>
</dbReference>
<dbReference type="SMART" id="SM00420">
    <property type="entry name" value="HTH_DEOR"/>
    <property type="match status" value="1"/>
</dbReference>
<dbReference type="GO" id="GO:0003677">
    <property type="term" value="F:DNA binding"/>
    <property type="evidence" value="ECO:0007669"/>
    <property type="project" value="UniProtKB-KW"/>
</dbReference>
<dbReference type="InterPro" id="IPR014036">
    <property type="entry name" value="DeoR-like_C"/>
</dbReference>
<dbReference type="Pfam" id="PF08220">
    <property type="entry name" value="HTH_DeoR"/>
    <property type="match status" value="1"/>
</dbReference>
<keyword evidence="1" id="KW-0678">Repressor</keyword>
<dbReference type="InterPro" id="IPR036390">
    <property type="entry name" value="WH_DNA-bd_sf"/>
</dbReference>
<keyword evidence="8" id="KW-1185">Reference proteome</keyword>
<dbReference type="InterPro" id="IPR018356">
    <property type="entry name" value="Tscrpt_reg_HTH_DeoR_CS"/>
</dbReference>
<gene>
    <name evidence="7" type="ORF">BJF91_19260</name>
    <name evidence="6" type="ORF">GGQ71_000472</name>
</gene>
<dbReference type="STRING" id="887144.BJF91_19260"/>
<dbReference type="RefSeq" id="WP_075615006.1">
    <property type="nucleotide sequence ID" value="NZ_JACIED010000001.1"/>
</dbReference>
<dbReference type="Proteomes" id="UP000185598">
    <property type="component" value="Unassembled WGS sequence"/>
</dbReference>
<dbReference type="SUPFAM" id="SSF100950">
    <property type="entry name" value="NagB/RpiA/CoA transferase-like"/>
    <property type="match status" value="1"/>
</dbReference>
<feature type="domain" description="HTH deoR-type" evidence="5">
    <location>
        <begin position="27"/>
        <end position="82"/>
    </location>
</feature>
<dbReference type="Proteomes" id="UP000544107">
    <property type="component" value="Unassembled WGS sequence"/>
</dbReference>
<evidence type="ECO:0000256" key="3">
    <source>
        <dbReference type="ARBA" id="ARBA00023125"/>
    </source>
</evidence>
<dbReference type="InterPro" id="IPR001034">
    <property type="entry name" value="DeoR_HTH"/>
</dbReference>
<dbReference type="EMBL" id="JACIED010000001">
    <property type="protein sequence ID" value="MBB4006236.1"/>
    <property type="molecule type" value="Genomic_DNA"/>
</dbReference>
<sequence length="277" mass="29264">MSDESDSDASLAQTMATAQNTGSSALPAVRHNRLIDLLRKNGQMTVNEMVEQLSVSRDTVRRDLDQLEGRGLILRTHGGAIYNDALVRVDTTLGARMDAFAAAKQRMGKAAANLIRDGETLIVNGGSSTCYFAAALGERQNLTIITNNLRLPPVTPESALRSLHILGGVYWPVSQVTIGPVGFVEVPGISADTAVIGATGISANGISMGRLEEASETTAMVKVATRTIALIDQSKFNVTAFARIATFSQITFVVTDAWPPAAIVTAIQKAGAQLIVA</sequence>
<reference evidence="7 8" key="1">
    <citation type="submission" date="2016-09" db="EMBL/GenBank/DDBJ databases">
        <title>Rhizobium oryziradicis sp. nov., isolated from the root of rice.</title>
        <authorList>
            <person name="Zhao J."/>
            <person name="Zhang X."/>
        </authorList>
    </citation>
    <scope>NUCLEOTIDE SEQUENCE [LARGE SCALE GENOMIC DNA]</scope>
    <source>
        <strain evidence="7 8">14971</strain>
    </source>
</reference>
<dbReference type="OrthoDB" id="31600at2"/>
<dbReference type="SMART" id="SM01134">
    <property type="entry name" value="DeoRC"/>
    <property type="match status" value="1"/>
</dbReference>
<keyword evidence="4" id="KW-0804">Transcription</keyword>